<keyword evidence="1" id="KW-0812">Transmembrane</keyword>
<protein>
    <submittedName>
        <fullName evidence="2">Uncharacterized protein</fullName>
    </submittedName>
</protein>
<evidence type="ECO:0000256" key="1">
    <source>
        <dbReference type="SAM" id="Phobius"/>
    </source>
</evidence>
<dbReference type="AlphaFoldDB" id="A0A9N9T7J7"/>
<name>A0A9N9T7J7_DIABA</name>
<keyword evidence="3" id="KW-1185">Reference proteome</keyword>
<accession>A0A9N9T7J7</accession>
<organism evidence="2 3">
    <name type="scientific">Diabrotica balteata</name>
    <name type="common">Banded cucumber beetle</name>
    <dbReference type="NCBI Taxonomy" id="107213"/>
    <lineage>
        <taxon>Eukaryota</taxon>
        <taxon>Metazoa</taxon>
        <taxon>Ecdysozoa</taxon>
        <taxon>Arthropoda</taxon>
        <taxon>Hexapoda</taxon>
        <taxon>Insecta</taxon>
        <taxon>Pterygota</taxon>
        <taxon>Neoptera</taxon>
        <taxon>Endopterygota</taxon>
        <taxon>Coleoptera</taxon>
        <taxon>Polyphaga</taxon>
        <taxon>Cucujiformia</taxon>
        <taxon>Chrysomeloidea</taxon>
        <taxon>Chrysomelidae</taxon>
        <taxon>Galerucinae</taxon>
        <taxon>Diabroticina</taxon>
        <taxon>Diabroticites</taxon>
        <taxon>Diabrotica</taxon>
    </lineage>
</organism>
<feature type="transmembrane region" description="Helical" evidence="1">
    <location>
        <begin position="21"/>
        <end position="39"/>
    </location>
</feature>
<dbReference type="Proteomes" id="UP001153709">
    <property type="component" value="Chromosome 9"/>
</dbReference>
<dbReference type="EMBL" id="OU898284">
    <property type="protein sequence ID" value="CAG9840375.1"/>
    <property type="molecule type" value="Genomic_DNA"/>
</dbReference>
<dbReference type="PROSITE" id="PS51257">
    <property type="entry name" value="PROKAR_LIPOPROTEIN"/>
    <property type="match status" value="1"/>
</dbReference>
<keyword evidence="1" id="KW-0472">Membrane</keyword>
<proteinExistence type="predicted"/>
<gene>
    <name evidence="2" type="ORF">DIABBA_LOCUS13022</name>
</gene>
<keyword evidence="1" id="KW-1133">Transmembrane helix</keyword>
<sequence length="40" mass="4654">MIIKFSDLNIQNGGRGALLKFHAFYHFFFSCFVFFFGTAN</sequence>
<reference evidence="2" key="1">
    <citation type="submission" date="2022-01" db="EMBL/GenBank/DDBJ databases">
        <authorList>
            <person name="King R."/>
        </authorList>
    </citation>
    <scope>NUCLEOTIDE SEQUENCE</scope>
</reference>
<evidence type="ECO:0000313" key="2">
    <source>
        <dbReference type="EMBL" id="CAG9840375.1"/>
    </source>
</evidence>
<evidence type="ECO:0000313" key="3">
    <source>
        <dbReference type="Proteomes" id="UP001153709"/>
    </source>
</evidence>